<evidence type="ECO:0000256" key="3">
    <source>
        <dbReference type="SAM" id="MobiDB-lite"/>
    </source>
</evidence>
<dbReference type="Pfam" id="PF19046">
    <property type="entry name" value="GM130_C"/>
    <property type="match status" value="1"/>
</dbReference>
<sequence length="590" mass="65630">MLPVDGEERKSEGSDTEGDRTSPYGPTSSATLKDLEVRGSGDPAGQPSNLHTQRGLGAPLPNDCSLYLSPNSCSTSSSLHAPQSLCQEPAVVRDSRFIKINLLKNTIKSLSSVFLFLQEKKENNKRQQAKRGLEVQIKILNTEKKQLHTDIFHTKRSLRYFEEQSKDLAGRLQCSLQRKEELERVLSAVAATQNKKLDGFLSHSRAHMERMLQQSLRDQALLKAQLTQLKETFKQGLSERDEYAQCMKGEKARWQQKMTKMSQEVDKLKKENNHYMHWVEELERLSELQKQTAEPLPPEPAAVPSEVELQHLRKELERVAGELQAQVEKNQRVSLLNRVQEETLQKQEERLQEQQERLQQLAKPQSVFKELNKSTLHLEQQVKELQEKLDEMKETETSTPSKKGWEAGTSLWGGEISFMDHLEEKADLSELVKKQEIRSIQYWRERLGGQGMAGGPGGHAKDAALGGGDHEAGPGQGGDEGEAAGAAADGIGSCGNDNNGHRKFLAAAQNPADEPGPGAPAPQELGAADKHGDLCEVSLTTSAQGEAREGPPCDNPTAQPIVQDHQEHPGLGSNGCLPFFGWAWLPRRRR</sequence>
<dbReference type="OMA" id="KKGCEAG"/>
<feature type="region of interest" description="Disordered" evidence="3">
    <location>
        <begin position="1"/>
        <end position="56"/>
    </location>
</feature>
<evidence type="ECO:0000313" key="6">
    <source>
        <dbReference type="Proteomes" id="UP000001073"/>
    </source>
</evidence>
<feature type="compositionally biased region" description="Gly residues" evidence="3">
    <location>
        <begin position="449"/>
        <end position="458"/>
    </location>
</feature>
<feature type="compositionally biased region" description="Low complexity" evidence="3">
    <location>
        <begin position="511"/>
        <end position="526"/>
    </location>
</feature>
<name>A0A2I3HQ36_NOMLE</name>
<gene>
    <name evidence="5" type="primary">LOC100587832</name>
</gene>
<feature type="coiled-coil region" evidence="2">
    <location>
        <begin position="306"/>
        <end position="398"/>
    </location>
</feature>
<dbReference type="STRING" id="61853.ENSNLEP00000045596"/>
<dbReference type="GO" id="GO:0032580">
    <property type="term" value="C:Golgi cisterna membrane"/>
    <property type="evidence" value="ECO:0007669"/>
    <property type="project" value="TreeGrafter"/>
</dbReference>
<reference evidence="5" key="2">
    <citation type="submission" date="2025-08" db="UniProtKB">
        <authorList>
            <consortium name="Ensembl"/>
        </authorList>
    </citation>
    <scope>IDENTIFICATION</scope>
</reference>
<reference evidence="5" key="1">
    <citation type="submission" date="2012-10" db="EMBL/GenBank/DDBJ databases">
        <authorList>
            <consortium name="Gibbon Genome Sequencing Consortium"/>
        </authorList>
    </citation>
    <scope>NUCLEOTIDE SEQUENCE [LARGE SCALE GENOMIC DNA]</scope>
</reference>
<keyword evidence="6" id="KW-1185">Reference proteome</keyword>
<organism evidence="5 6">
    <name type="scientific">Nomascus leucogenys</name>
    <name type="common">Northern white-cheeked gibbon</name>
    <name type="synonym">Hylobates leucogenys</name>
    <dbReference type="NCBI Taxonomy" id="61853"/>
    <lineage>
        <taxon>Eukaryota</taxon>
        <taxon>Metazoa</taxon>
        <taxon>Chordata</taxon>
        <taxon>Craniata</taxon>
        <taxon>Vertebrata</taxon>
        <taxon>Euteleostomi</taxon>
        <taxon>Mammalia</taxon>
        <taxon>Eutheria</taxon>
        <taxon>Euarchontoglires</taxon>
        <taxon>Primates</taxon>
        <taxon>Haplorrhini</taxon>
        <taxon>Catarrhini</taxon>
        <taxon>Hylobatidae</taxon>
        <taxon>Nomascus</taxon>
    </lineage>
</organism>
<evidence type="ECO:0000256" key="2">
    <source>
        <dbReference type="SAM" id="Coils"/>
    </source>
</evidence>
<dbReference type="PANTHER" id="PTHR10881">
    <property type="entry name" value="GOLGIN SUBFAMILY A MEMBER-RELATED"/>
    <property type="match status" value="1"/>
</dbReference>
<dbReference type="FunCoup" id="A0A2I3HQ36">
    <property type="interactions" value="210"/>
</dbReference>
<feature type="domain" description="Golgin subfamily A conserved" evidence="4">
    <location>
        <begin position="228"/>
        <end position="393"/>
    </location>
</feature>
<dbReference type="Pfam" id="PF15070">
    <property type="entry name" value="GOLGA2L5"/>
    <property type="match status" value="1"/>
</dbReference>
<dbReference type="InParanoid" id="A0A2I3HQ36"/>
<dbReference type="GO" id="GO:0000137">
    <property type="term" value="C:Golgi cis cisterna"/>
    <property type="evidence" value="ECO:0007669"/>
    <property type="project" value="TreeGrafter"/>
</dbReference>
<reference evidence="5" key="3">
    <citation type="submission" date="2025-09" db="UniProtKB">
        <authorList>
            <consortium name="Ensembl"/>
        </authorList>
    </citation>
    <scope>IDENTIFICATION</scope>
</reference>
<dbReference type="AlphaFoldDB" id="A0A2I3HQ36"/>
<dbReference type="GO" id="GO:0005801">
    <property type="term" value="C:cis-Golgi network"/>
    <property type="evidence" value="ECO:0007669"/>
    <property type="project" value="InterPro"/>
</dbReference>
<dbReference type="Ensembl" id="ENSNLET00000054853.1">
    <property type="protein sequence ID" value="ENSNLEP00000045596.1"/>
    <property type="gene ID" value="ENSNLEG00000035928.1"/>
</dbReference>
<evidence type="ECO:0000313" key="5">
    <source>
        <dbReference type="Ensembl" id="ENSNLEP00000045596.1"/>
    </source>
</evidence>
<accession>A0A2I3HQ36</accession>
<dbReference type="InterPro" id="IPR024858">
    <property type="entry name" value="GOLGA"/>
</dbReference>
<dbReference type="PANTHER" id="PTHR10881:SF62">
    <property type="entry name" value="GOLGIN SUBFAMILY A MEMBER 8H-RELATED"/>
    <property type="match status" value="1"/>
</dbReference>
<dbReference type="InterPro" id="IPR043976">
    <property type="entry name" value="GOLGA_cons_dom"/>
</dbReference>
<evidence type="ECO:0000259" key="4">
    <source>
        <dbReference type="Pfam" id="PF15070"/>
    </source>
</evidence>
<evidence type="ECO:0000256" key="1">
    <source>
        <dbReference type="ARBA" id="ARBA00023054"/>
    </source>
</evidence>
<dbReference type="Proteomes" id="UP000001073">
    <property type="component" value="Unplaced"/>
</dbReference>
<dbReference type="GeneTree" id="ENSGT00530000062932"/>
<dbReference type="GO" id="GO:0007030">
    <property type="term" value="P:Golgi organization"/>
    <property type="evidence" value="ECO:0007669"/>
    <property type="project" value="TreeGrafter"/>
</dbReference>
<protein>
    <recommendedName>
        <fullName evidence="4">Golgin subfamily A conserved domain-containing protein</fullName>
    </recommendedName>
</protein>
<dbReference type="InterPro" id="IPR043937">
    <property type="entry name" value="GOLGA_C"/>
</dbReference>
<feature type="compositionally biased region" description="Basic and acidic residues" evidence="3">
    <location>
        <begin position="1"/>
        <end position="20"/>
    </location>
</feature>
<feature type="region of interest" description="Disordered" evidence="3">
    <location>
        <begin position="449"/>
        <end position="575"/>
    </location>
</feature>
<proteinExistence type="predicted"/>
<keyword evidence="1 2" id="KW-0175">Coiled coil</keyword>